<feature type="compositionally biased region" description="Acidic residues" evidence="1">
    <location>
        <begin position="172"/>
        <end position="202"/>
    </location>
</feature>
<name>A0A371CRT1_9APHY</name>
<dbReference type="OrthoDB" id="10550721at2759"/>
<gene>
    <name evidence="2" type="ORF">OH76DRAFT_1560572</name>
</gene>
<keyword evidence="3" id="KW-1185">Reference proteome</keyword>
<dbReference type="EMBL" id="KZ857472">
    <property type="protein sequence ID" value="RDX43005.1"/>
    <property type="molecule type" value="Genomic_DNA"/>
</dbReference>
<evidence type="ECO:0000313" key="2">
    <source>
        <dbReference type="EMBL" id="RDX43005.1"/>
    </source>
</evidence>
<dbReference type="AlphaFoldDB" id="A0A371CRT1"/>
<evidence type="ECO:0000313" key="3">
    <source>
        <dbReference type="Proteomes" id="UP000256964"/>
    </source>
</evidence>
<reference evidence="2 3" key="1">
    <citation type="journal article" date="2018" name="Biotechnol. Biofuels">
        <title>Integrative visual omics of the white-rot fungus Polyporus brumalis exposes the biotechnological potential of its oxidative enzymes for delignifying raw plant biomass.</title>
        <authorList>
            <person name="Miyauchi S."/>
            <person name="Rancon A."/>
            <person name="Drula E."/>
            <person name="Hage H."/>
            <person name="Chaduli D."/>
            <person name="Favel A."/>
            <person name="Grisel S."/>
            <person name="Henrissat B."/>
            <person name="Herpoel-Gimbert I."/>
            <person name="Ruiz-Duenas F.J."/>
            <person name="Chevret D."/>
            <person name="Hainaut M."/>
            <person name="Lin J."/>
            <person name="Wang M."/>
            <person name="Pangilinan J."/>
            <person name="Lipzen A."/>
            <person name="Lesage-Meessen L."/>
            <person name="Navarro D."/>
            <person name="Riley R."/>
            <person name="Grigoriev I.V."/>
            <person name="Zhou S."/>
            <person name="Raouche S."/>
            <person name="Rosso M.N."/>
        </authorList>
    </citation>
    <scope>NUCLEOTIDE SEQUENCE [LARGE SCALE GENOMIC DNA]</scope>
    <source>
        <strain evidence="2 3">BRFM 1820</strain>
    </source>
</reference>
<organism evidence="2 3">
    <name type="scientific">Lentinus brumalis</name>
    <dbReference type="NCBI Taxonomy" id="2498619"/>
    <lineage>
        <taxon>Eukaryota</taxon>
        <taxon>Fungi</taxon>
        <taxon>Dikarya</taxon>
        <taxon>Basidiomycota</taxon>
        <taxon>Agaricomycotina</taxon>
        <taxon>Agaricomycetes</taxon>
        <taxon>Polyporales</taxon>
        <taxon>Polyporaceae</taxon>
        <taxon>Lentinus</taxon>
    </lineage>
</organism>
<feature type="region of interest" description="Disordered" evidence="1">
    <location>
        <begin position="167"/>
        <end position="202"/>
    </location>
</feature>
<protein>
    <submittedName>
        <fullName evidence="2">Uncharacterized protein</fullName>
    </submittedName>
</protein>
<evidence type="ECO:0000256" key="1">
    <source>
        <dbReference type="SAM" id="MobiDB-lite"/>
    </source>
</evidence>
<dbReference type="Proteomes" id="UP000256964">
    <property type="component" value="Unassembled WGS sequence"/>
</dbReference>
<proteinExistence type="predicted"/>
<sequence length="506" mass="56976">MMNEALLTLYAYIARYSVHFEDHKRCCKDWEWEKDKLGFKWDDRDLSSHDAMLQAMVTITSIRLGRRPVALIRDPGFPHLDLVIASEQAIGHTPRADIERYLGLLAKLSLDTNSQSDASNIESELLLHAYRMCREAFKGNLTTDAKWLDPALPQITKAIEVYTAEARRRVDEDNEHDGEDNEAEEDEEAKEDEIDNEDDNELDDELDEAADDDTSRKVVSHEVDILTRAQSAISSLIAYRDAADPDAEDALVPQLHRDLTGCISKLYDKRDFKVMNNVVNGGIRVQLAGVSFLSRALNDLIHGARRNKGLRALLNRGVRCHWVPPTPPKAVSIVLDAPSLKELRSSLPALQEAVFDRAIPDLERKLKAGERYPTNRNITHNSITAPATFDVQVSAHCEVALISHLASRNIPTTVYIASALPPCYACHLLVESMEELEGCNTFQLGPYNGVIDCGWEFPSALPHADDVQKTMLRKLNDQLKEIIDRYQSALKPYVEDEWGNLTAREL</sequence>
<accession>A0A371CRT1</accession>